<dbReference type="InParanoid" id="A0A1V8TMW1"/>
<dbReference type="STRING" id="1507870.A0A1V8TMW1"/>
<evidence type="ECO:0000313" key="3">
    <source>
        <dbReference type="Proteomes" id="UP000192596"/>
    </source>
</evidence>
<protein>
    <recommendedName>
        <fullName evidence="4">Autophagy-related protein 6</fullName>
    </recommendedName>
</protein>
<feature type="compositionally biased region" description="Polar residues" evidence="1">
    <location>
        <begin position="64"/>
        <end position="82"/>
    </location>
</feature>
<organism evidence="2 3">
    <name type="scientific">Cryoendolithus antarcticus</name>
    <dbReference type="NCBI Taxonomy" id="1507870"/>
    <lineage>
        <taxon>Eukaryota</taxon>
        <taxon>Fungi</taxon>
        <taxon>Dikarya</taxon>
        <taxon>Ascomycota</taxon>
        <taxon>Pezizomycotina</taxon>
        <taxon>Dothideomycetes</taxon>
        <taxon>Dothideomycetidae</taxon>
        <taxon>Cladosporiales</taxon>
        <taxon>Cladosporiaceae</taxon>
        <taxon>Cryoendolithus</taxon>
    </lineage>
</organism>
<feature type="region of interest" description="Disordered" evidence="1">
    <location>
        <begin position="28"/>
        <end position="88"/>
    </location>
</feature>
<dbReference type="Proteomes" id="UP000192596">
    <property type="component" value="Unassembled WGS sequence"/>
</dbReference>
<gene>
    <name evidence="2" type="ORF">B0A48_02183</name>
</gene>
<proteinExistence type="predicted"/>
<dbReference type="OrthoDB" id="2103031at2759"/>
<evidence type="ECO:0008006" key="4">
    <source>
        <dbReference type="Google" id="ProtNLM"/>
    </source>
</evidence>
<keyword evidence="3" id="KW-1185">Reference proteome</keyword>
<accession>A0A1V8TMW1</accession>
<dbReference type="AlphaFoldDB" id="A0A1V8TMW1"/>
<name>A0A1V8TMW1_9PEZI</name>
<reference evidence="3" key="1">
    <citation type="submission" date="2017-03" db="EMBL/GenBank/DDBJ databases">
        <title>Genomes of endolithic fungi from Antarctica.</title>
        <authorList>
            <person name="Coleine C."/>
            <person name="Masonjones S."/>
            <person name="Stajich J.E."/>
        </authorList>
    </citation>
    <scope>NUCLEOTIDE SEQUENCE [LARGE SCALE GENOMIC DNA]</scope>
    <source>
        <strain evidence="3">CCFEE 5527</strain>
    </source>
</reference>
<evidence type="ECO:0000313" key="2">
    <source>
        <dbReference type="EMBL" id="OQO12719.1"/>
    </source>
</evidence>
<evidence type="ECO:0000256" key="1">
    <source>
        <dbReference type="SAM" id="MobiDB-lite"/>
    </source>
</evidence>
<sequence>MGWFWDSKPAANDAYSKLDPALREYLDKESPVKYQSTQAPPKSEPSSQPSQSYRSQLGWDQPGPTATIQAQVPDNATSNPDTPSVPAESLFPDGRYAHLWSTYRSQTAIESSGKSDQDRMKDVLDAYSDRRSEIGRAALQNCVMEQMAEKDCFTNGSWMKRMTMCKEENRSFIRCYEMQSRFLKALGYLSVGGRSEMDEERVQMHADRLYHEMLEREEMAETARKEGRETPVLPPLISGEATVKALGEESAFAKGRREAQAKSVATTLSSFSPEKQAVIKRRLEGLTDMEKEIELQLVAAESRTQKEYAQEIRVAMEDESKARKLRREQGKETVGDRVKRMWGWE</sequence>
<comment type="caution">
    <text evidence="2">The sequence shown here is derived from an EMBL/GenBank/DDBJ whole genome shotgun (WGS) entry which is preliminary data.</text>
</comment>
<dbReference type="EMBL" id="NAJO01000004">
    <property type="protein sequence ID" value="OQO12719.1"/>
    <property type="molecule type" value="Genomic_DNA"/>
</dbReference>
<feature type="compositionally biased region" description="Low complexity" evidence="1">
    <location>
        <begin position="38"/>
        <end position="56"/>
    </location>
</feature>